<feature type="compositionally biased region" description="Polar residues" evidence="1">
    <location>
        <begin position="149"/>
        <end position="165"/>
    </location>
</feature>
<accession>A0ABV2MV36</accession>
<proteinExistence type="predicted"/>
<evidence type="ECO:0000313" key="2">
    <source>
        <dbReference type="EMBL" id="MET3790667.1"/>
    </source>
</evidence>
<name>A0ABV2MV36_9HYPH</name>
<comment type="caution">
    <text evidence="2">The sequence shown here is derived from an EMBL/GenBank/DDBJ whole genome shotgun (WGS) entry which is preliminary data.</text>
</comment>
<dbReference type="EMBL" id="JBEPML010000002">
    <property type="protein sequence ID" value="MET3790667.1"/>
    <property type="molecule type" value="Genomic_DNA"/>
</dbReference>
<evidence type="ECO:0000313" key="3">
    <source>
        <dbReference type="Proteomes" id="UP001549076"/>
    </source>
</evidence>
<sequence>MTIHVTYQAWTYDAVRARIVEAAETLLMSPAALGPRMLGSMSELFEEYLDDYRRGEPTRIKRVPAPGALSRMEETWTWINAWLCEKDRKLVYDYGFITTRKGLTLAKWCDRNGWVKRTFERAVNRCCQQIADNLNRNHATRLTMPVDDVSQNQSERVSTEVASDSRAQVKRTPYHRADDAIPVHIHGSEAEIAKHIEKVNKQRREEAERQRQAALRKAEEAARLAAKRKKEAA</sequence>
<reference evidence="2 3" key="1">
    <citation type="submission" date="2024-06" db="EMBL/GenBank/DDBJ databases">
        <title>Genomic Encyclopedia of Type Strains, Phase IV (KMG-IV): sequencing the most valuable type-strain genomes for metagenomic binning, comparative biology and taxonomic classification.</title>
        <authorList>
            <person name="Goeker M."/>
        </authorList>
    </citation>
    <scope>NUCLEOTIDE SEQUENCE [LARGE SCALE GENOMIC DNA]</scope>
    <source>
        <strain evidence="2 3">DSM 27865</strain>
    </source>
</reference>
<gene>
    <name evidence="2" type="ORF">ABID37_000858</name>
</gene>
<protein>
    <submittedName>
        <fullName evidence="2">Uncharacterized protein</fullName>
    </submittedName>
</protein>
<dbReference type="Proteomes" id="UP001549076">
    <property type="component" value="Unassembled WGS sequence"/>
</dbReference>
<dbReference type="RefSeq" id="WP_354192854.1">
    <property type="nucleotide sequence ID" value="NZ_JBEPML010000002.1"/>
</dbReference>
<keyword evidence="3" id="KW-1185">Reference proteome</keyword>
<feature type="compositionally biased region" description="Basic and acidic residues" evidence="1">
    <location>
        <begin position="201"/>
        <end position="222"/>
    </location>
</feature>
<feature type="region of interest" description="Disordered" evidence="1">
    <location>
        <begin position="201"/>
        <end position="233"/>
    </location>
</feature>
<organism evidence="2 3">
    <name type="scientific">Aquamicrobium terrae</name>
    <dbReference type="NCBI Taxonomy" id="1324945"/>
    <lineage>
        <taxon>Bacteria</taxon>
        <taxon>Pseudomonadati</taxon>
        <taxon>Pseudomonadota</taxon>
        <taxon>Alphaproteobacteria</taxon>
        <taxon>Hyphomicrobiales</taxon>
        <taxon>Phyllobacteriaceae</taxon>
        <taxon>Aquamicrobium</taxon>
    </lineage>
</organism>
<feature type="region of interest" description="Disordered" evidence="1">
    <location>
        <begin position="146"/>
        <end position="165"/>
    </location>
</feature>
<evidence type="ECO:0000256" key="1">
    <source>
        <dbReference type="SAM" id="MobiDB-lite"/>
    </source>
</evidence>